<proteinExistence type="predicted"/>
<dbReference type="GO" id="GO:0008270">
    <property type="term" value="F:zinc ion binding"/>
    <property type="evidence" value="ECO:0007669"/>
    <property type="project" value="UniProtKB-KW"/>
</dbReference>
<gene>
    <name evidence="3" type="ORF">RHSIM_Rhsim04G0131400</name>
</gene>
<dbReference type="InterPro" id="IPR012337">
    <property type="entry name" value="RNaseH-like_sf"/>
</dbReference>
<protein>
    <recommendedName>
        <fullName evidence="2">hAT-like transposase RNase-H fold domain-containing protein</fullName>
    </recommendedName>
</protein>
<dbReference type="PANTHER" id="PTHR46481:SF8">
    <property type="entry name" value="ZINC FINGER BED DOMAIN-CONTAINING PROTEIN RICESLEEPER 1-LIKE"/>
    <property type="match status" value="1"/>
</dbReference>
<accession>A0A834H2Z8</accession>
<sequence>MDSASGDEVEAIIHGGESESARTALVEMVMLDELSFAFTEGVGFRKFCNALQSKFEPISNYIVARDVIMIVSREKAKFMNSDTIGKKIEACLLERNIGGVFTITTDNASSNDTAIRYLVKKTKDWKGTILGHDYLHVRCSAHILNLIVSDGLEERAPSIACIREVVRYVRSSLCRLDSFKKCVLKEKIESKKYLCLDVPTRWNSTYLRLDAAQKFKKAFSRLHKKDSNFKAIFKDDEFSEGEEENENNGAFGGNRGSGRNRGIAKLLKSNDILLFSMALSMKEKLDKYLGQGDKMNLLLYVAEVLDPGKKLDYVKFCFKRLYGKDIAKAMKEKVKNCLVRLFDNCAKHDKNSMEVPNVLEALALASAMTIDDFDDPHKSLASQFSSYMEKRYSILSKSEVD</sequence>
<evidence type="ECO:0000313" key="3">
    <source>
        <dbReference type="EMBL" id="KAF7146056.1"/>
    </source>
</evidence>
<dbReference type="Proteomes" id="UP000626092">
    <property type="component" value="Unassembled WGS sequence"/>
</dbReference>
<dbReference type="PANTHER" id="PTHR46481">
    <property type="entry name" value="ZINC FINGER BED DOMAIN-CONTAINING PROTEIN 4"/>
    <property type="match status" value="1"/>
</dbReference>
<dbReference type="InterPro" id="IPR025525">
    <property type="entry name" value="hAT-like_transposase_RNase-H"/>
</dbReference>
<evidence type="ECO:0000313" key="4">
    <source>
        <dbReference type="Proteomes" id="UP000626092"/>
    </source>
</evidence>
<dbReference type="OrthoDB" id="1732674at2759"/>
<reference evidence="3" key="1">
    <citation type="submission" date="2019-11" db="EMBL/GenBank/DDBJ databases">
        <authorList>
            <person name="Liu Y."/>
            <person name="Hou J."/>
            <person name="Li T.-Q."/>
            <person name="Guan C.-H."/>
            <person name="Wu X."/>
            <person name="Wu H.-Z."/>
            <person name="Ling F."/>
            <person name="Zhang R."/>
            <person name="Shi X.-G."/>
            <person name="Ren J.-P."/>
            <person name="Chen E.-F."/>
            <person name="Sun J.-M."/>
        </authorList>
    </citation>
    <scope>NUCLEOTIDE SEQUENCE</scope>
    <source>
        <strain evidence="3">Adult_tree_wgs_1</strain>
        <tissue evidence="3">Leaves</tissue>
    </source>
</reference>
<dbReference type="Pfam" id="PF14372">
    <property type="entry name" value="hAT-like_RNase-H"/>
    <property type="match status" value="1"/>
</dbReference>
<evidence type="ECO:0000259" key="2">
    <source>
        <dbReference type="Pfam" id="PF14372"/>
    </source>
</evidence>
<dbReference type="EMBL" id="WJXA01000004">
    <property type="protein sequence ID" value="KAF7146056.1"/>
    <property type="molecule type" value="Genomic_DNA"/>
</dbReference>
<comment type="caution">
    <text evidence="3">The sequence shown here is derived from an EMBL/GenBank/DDBJ whole genome shotgun (WGS) entry which is preliminary data.</text>
</comment>
<dbReference type="SUPFAM" id="SSF53098">
    <property type="entry name" value="Ribonuclease H-like"/>
    <property type="match status" value="1"/>
</dbReference>
<dbReference type="GO" id="GO:0003677">
    <property type="term" value="F:DNA binding"/>
    <property type="evidence" value="ECO:0007669"/>
    <property type="project" value="UniProtKB-KW"/>
</dbReference>
<evidence type="ECO:0000256" key="1">
    <source>
        <dbReference type="ARBA" id="ARBA00023125"/>
    </source>
</evidence>
<dbReference type="InterPro" id="IPR052035">
    <property type="entry name" value="ZnF_BED_domain_contain"/>
</dbReference>
<name>A0A834H2Z8_RHOSS</name>
<organism evidence="3 4">
    <name type="scientific">Rhododendron simsii</name>
    <name type="common">Sims's rhododendron</name>
    <dbReference type="NCBI Taxonomy" id="118357"/>
    <lineage>
        <taxon>Eukaryota</taxon>
        <taxon>Viridiplantae</taxon>
        <taxon>Streptophyta</taxon>
        <taxon>Embryophyta</taxon>
        <taxon>Tracheophyta</taxon>
        <taxon>Spermatophyta</taxon>
        <taxon>Magnoliopsida</taxon>
        <taxon>eudicotyledons</taxon>
        <taxon>Gunneridae</taxon>
        <taxon>Pentapetalae</taxon>
        <taxon>asterids</taxon>
        <taxon>Ericales</taxon>
        <taxon>Ericaceae</taxon>
        <taxon>Ericoideae</taxon>
        <taxon>Rhodoreae</taxon>
        <taxon>Rhododendron</taxon>
    </lineage>
</organism>
<keyword evidence="1" id="KW-0238">DNA-binding</keyword>
<dbReference type="AlphaFoldDB" id="A0A834H2Z8"/>
<keyword evidence="4" id="KW-1185">Reference proteome</keyword>
<feature type="domain" description="hAT-like transposase RNase-H fold" evidence="2">
    <location>
        <begin position="263"/>
        <end position="343"/>
    </location>
</feature>
<dbReference type="GO" id="GO:0005634">
    <property type="term" value="C:nucleus"/>
    <property type="evidence" value="ECO:0007669"/>
    <property type="project" value="UniProtKB-SubCell"/>
</dbReference>